<accession>A0A9N9IXT2</accession>
<feature type="compositionally biased region" description="Basic and acidic residues" evidence="5">
    <location>
        <begin position="71"/>
        <end position="80"/>
    </location>
</feature>
<feature type="compositionally biased region" description="Polar residues" evidence="5">
    <location>
        <begin position="81"/>
        <end position="99"/>
    </location>
</feature>
<evidence type="ECO:0000256" key="1">
    <source>
        <dbReference type="ARBA" id="ARBA00022723"/>
    </source>
</evidence>
<dbReference type="OrthoDB" id="2459544at2759"/>
<comment type="caution">
    <text evidence="7">The sequence shown here is derived from an EMBL/GenBank/DDBJ whole genome shotgun (WGS) entry which is preliminary data.</text>
</comment>
<feature type="domain" description="BED-type" evidence="6">
    <location>
        <begin position="13"/>
        <end position="68"/>
    </location>
</feature>
<evidence type="ECO:0000313" key="7">
    <source>
        <dbReference type="EMBL" id="CAG8750911.1"/>
    </source>
</evidence>
<evidence type="ECO:0000256" key="2">
    <source>
        <dbReference type="ARBA" id="ARBA00022771"/>
    </source>
</evidence>
<proteinExistence type="predicted"/>
<dbReference type="EMBL" id="CAJVQA010017881">
    <property type="protein sequence ID" value="CAG8750911.1"/>
    <property type="molecule type" value="Genomic_DNA"/>
</dbReference>
<organism evidence="7 8">
    <name type="scientific">Cetraspora pellucida</name>
    <dbReference type="NCBI Taxonomy" id="1433469"/>
    <lineage>
        <taxon>Eukaryota</taxon>
        <taxon>Fungi</taxon>
        <taxon>Fungi incertae sedis</taxon>
        <taxon>Mucoromycota</taxon>
        <taxon>Glomeromycotina</taxon>
        <taxon>Glomeromycetes</taxon>
        <taxon>Diversisporales</taxon>
        <taxon>Gigasporaceae</taxon>
        <taxon>Cetraspora</taxon>
    </lineage>
</organism>
<evidence type="ECO:0000256" key="3">
    <source>
        <dbReference type="ARBA" id="ARBA00022833"/>
    </source>
</evidence>
<evidence type="ECO:0000313" key="8">
    <source>
        <dbReference type="Proteomes" id="UP000789759"/>
    </source>
</evidence>
<dbReference type="Proteomes" id="UP000789759">
    <property type="component" value="Unassembled WGS sequence"/>
</dbReference>
<reference evidence="7" key="1">
    <citation type="submission" date="2021-06" db="EMBL/GenBank/DDBJ databases">
        <authorList>
            <person name="Kallberg Y."/>
            <person name="Tangrot J."/>
            <person name="Rosling A."/>
        </authorList>
    </citation>
    <scope>NUCLEOTIDE SEQUENCE</scope>
    <source>
        <strain evidence="7">FL966</strain>
    </source>
</reference>
<keyword evidence="2 4" id="KW-0863">Zinc-finger</keyword>
<protein>
    <submittedName>
        <fullName evidence="7">4325_t:CDS:1</fullName>
    </submittedName>
</protein>
<dbReference type="InterPro" id="IPR003656">
    <property type="entry name" value="Znf_BED"/>
</dbReference>
<feature type="region of interest" description="Disordered" evidence="5">
    <location>
        <begin position="71"/>
        <end position="103"/>
    </location>
</feature>
<dbReference type="AlphaFoldDB" id="A0A9N9IXT2"/>
<dbReference type="GO" id="GO:0008270">
    <property type="term" value="F:zinc ion binding"/>
    <property type="evidence" value="ECO:0007669"/>
    <property type="project" value="UniProtKB-KW"/>
</dbReference>
<dbReference type="PROSITE" id="PS50808">
    <property type="entry name" value="ZF_BED"/>
    <property type="match status" value="1"/>
</dbReference>
<keyword evidence="1" id="KW-0479">Metal-binding</keyword>
<keyword evidence="8" id="KW-1185">Reference proteome</keyword>
<evidence type="ECO:0000256" key="4">
    <source>
        <dbReference type="PROSITE-ProRule" id="PRU00027"/>
    </source>
</evidence>
<evidence type="ECO:0000256" key="5">
    <source>
        <dbReference type="SAM" id="MobiDB-lite"/>
    </source>
</evidence>
<gene>
    <name evidence="7" type="ORF">CPELLU_LOCUS14701</name>
</gene>
<keyword evidence="3" id="KW-0862">Zinc</keyword>
<sequence>KKMSQNRRKSRRKRDHPVWEYFSSRNSDSDRIYCKECKDPLFSYKSNTSVSNPKRHFMLYHKEIWSQIESECNKTSDKKPQNISMNDMETSSASTSYAGPSNFPANMESPSVSENDVESLDVSTAEKEIKSYTLKNLKKVGISGFVPKNANEVYLETEDNNLEIEVQAGLFIKLLDANWKQQNKIELEFDTDNPGNKQIKTKTNPIVYEIRETAFLLVDDILYNIVTRGFH</sequence>
<evidence type="ECO:0000259" key="6">
    <source>
        <dbReference type="PROSITE" id="PS50808"/>
    </source>
</evidence>
<dbReference type="GO" id="GO:0003677">
    <property type="term" value="F:DNA binding"/>
    <property type="evidence" value="ECO:0007669"/>
    <property type="project" value="InterPro"/>
</dbReference>
<name>A0A9N9IXT2_9GLOM</name>
<feature type="non-terminal residue" evidence="7">
    <location>
        <position position="231"/>
    </location>
</feature>